<accession>A0A8H3LLB5</accession>
<dbReference type="InterPro" id="IPR017964">
    <property type="entry name" value="DNA-dir_DNA_pol_B_CS"/>
</dbReference>
<dbReference type="GO" id="GO:0003677">
    <property type="term" value="F:DNA binding"/>
    <property type="evidence" value="ECO:0007669"/>
    <property type="project" value="UniProtKB-KW"/>
</dbReference>
<feature type="domain" description="DNA-directed DNA polymerase family B multifunctional" evidence="8">
    <location>
        <begin position="266"/>
        <end position="399"/>
    </location>
</feature>
<organism evidence="9 10">
    <name type="scientific">Rhizophagus clarus</name>
    <dbReference type="NCBI Taxonomy" id="94130"/>
    <lineage>
        <taxon>Eukaryota</taxon>
        <taxon>Fungi</taxon>
        <taxon>Fungi incertae sedis</taxon>
        <taxon>Mucoromycota</taxon>
        <taxon>Glomeromycotina</taxon>
        <taxon>Glomeromycetes</taxon>
        <taxon>Glomerales</taxon>
        <taxon>Glomeraceae</taxon>
        <taxon>Rhizophagus</taxon>
    </lineage>
</organism>
<name>A0A8H3LLB5_9GLOM</name>
<evidence type="ECO:0000256" key="2">
    <source>
        <dbReference type="ARBA" id="ARBA00012417"/>
    </source>
</evidence>
<dbReference type="GO" id="GO:0006261">
    <property type="term" value="P:DNA-templated DNA replication"/>
    <property type="evidence" value="ECO:0007669"/>
    <property type="project" value="TreeGrafter"/>
</dbReference>
<keyword evidence="3" id="KW-0808">Transferase</keyword>
<evidence type="ECO:0000256" key="5">
    <source>
        <dbReference type="ARBA" id="ARBA00022932"/>
    </source>
</evidence>
<comment type="catalytic activity">
    <reaction evidence="7">
        <text>DNA(n) + a 2'-deoxyribonucleoside 5'-triphosphate = DNA(n+1) + diphosphate</text>
        <dbReference type="Rhea" id="RHEA:22508"/>
        <dbReference type="Rhea" id="RHEA-COMP:17339"/>
        <dbReference type="Rhea" id="RHEA-COMP:17340"/>
        <dbReference type="ChEBI" id="CHEBI:33019"/>
        <dbReference type="ChEBI" id="CHEBI:61560"/>
        <dbReference type="ChEBI" id="CHEBI:173112"/>
        <dbReference type="EC" id="2.7.7.7"/>
    </reaction>
</comment>
<dbReference type="EMBL" id="BLAL01000178">
    <property type="protein sequence ID" value="GES88270.1"/>
    <property type="molecule type" value="Genomic_DNA"/>
</dbReference>
<evidence type="ECO:0000256" key="4">
    <source>
        <dbReference type="ARBA" id="ARBA00022695"/>
    </source>
</evidence>
<dbReference type="PRINTS" id="PR00106">
    <property type="entry name" value="DNAPOLB"/>
</dbReference>
<dbReference type="GO" id="GO:0003887">
    <property type="term" value="F:DNA-directed DNA polymerase activity"/>
    <property type="evidence" value="ECO:0007669"/>
    <property type="project" value="UniProtKB-KW"/>
</dbReference>
<protein>
    <recommendedName>
        <fullName evidence="2">DNA-directed DNA polymerase</fullName>
        <ecNumber evidence="2">2.7.7.7</ecNumber>
    </recommendedName>
</protein>
<gene>
    <name evidence="9" type="ORF">RCL2_001522800</name>
</gene>
<dbReference type="Proteomes" id="UP000615446">
    <property type="component" value="Unassembled WGS sequence"/>
</dbReference>
<keyword evidence="4" id="KW-0548">Nucleotidyltransferase</keyword>
<sequence>MAISTRVHENIEKGKYPGAYVYPPKKGIESKRPVTELDFASLYPSIIMAYNLSPEKFIFDLKDADIAQNNENNLHKIEFLFNNHIVQAWCTHHDNQTEKIGLYLAVLKDLFNKRLDLKARLALLGKKKQHLGKMISSTKERGKKIPESLNLEYSSVCFDYDYWDLKQKALKVYMNTFYGKAGNSLSPIFLHELACGITTAGKYNLNLVAEFVTKKGFGIKYGDTDSLYLTCPDKYYEICDRAFNKGKLSKEAYWTEMVKITMDVMRKLRDQVNAYLRIKSGTSYLKMAYEVVLFPICFTGKKKYFGIEHEDVVNFKPKNLFKKGIETVKQGKSQLLKFIREKIMREVMDINNTCPIHKIVKDTLREARNKEWDFNEFIIMGTWKPKKNNLCNNRFMGHMREKNERISDSAKEQNMEIDINYYLGTTVGMCVRFINDDDSYQPLPSHKIMQIKDSDIIEPNEIHLPITEEDRQEFRKIIADQEKMTDIVMEDYQFLQHHKYNSKGGDRIHIKWLLGCMVTDVEKVLISPPERQAERDLSKKVLAHIQKRFEEVPLVPVLIRIEELVTIGAVASKGTASAPPIEII</sequence>
<comment type="caution">
    <text evidence="9">The sequence shown here is derived from an EMBL/GenBank/DDBJ whole genome shotgun (WGS) entry which is preliminary data.</text>
</comment>
<dbReference type="EC" id="2.7.7.7" evidence="2"/>
<reference evidence="9" key="1">
    <citation type="submission" date="2019-10" db="EMBL/GenBank/DDBJ databases">
        <title>Conservation and host-specific expression of non-tandemly repeated heterogenous ribosome RNA gene in arbuscular mycorrhizal fungi.</title>
        <authorList>
            <person name="Maeda T."/>
            <person name="Kobayashi Y."/>
            <person name="Nakagawa T."/>
            <person name="Ezawa T."/>
            <person name="Yamaguchi K."/>
            <person name="Bino T."/>
            <person name="Nishimoto Y."/>
            <person name="Shigenobu S."/>
            <person name="Kawaguchi M."/>
        </authorList>
    </citation>
    <scope>NUCLEOTIDE SEQUENCE</scope>
    <source>
        <strain evidence="9">HR1</strain>
    </source>
</reference>
<evidence type="ECO:0000256" key="7">
    <source>
        <dbReference type="ARBA" id="ARBA00049244"/>
    </source>
</evidence>
<keyword evidence="5" id="KW-0239">DNA-directed DNA polymerase</keyword>
<evidence type="ECO:0000313" key="9">
    <source>
        <dbReference type="EMBL" id="GES88270.1"/>
    </source>
</evidence>
<feature type="domain" description="DNA-directed DNA polymerase family B multifunctional" evidence="8">
    <location>
        <begin position="12"/>
        <end position="234"/>
    </location>
</feature>
<dbReference type="PANTHER" id="PTHR10322">
    <property type="entry name" value="DNA POLYMERASE CATALYTIC SUBUNIT"/>
    <property type="match status" value="1"/>
</dbReference>
<dbReference type="GO" id="GO:0000166">
    <property type="term" value="F:nucleotide binding"/>
    <property type="evidence" value="ECO:0007669"/>
    <property type="project" value="InterPro"/>
</dbReference>
<keyword evidence="6" id="KW-0238">DNA-binding</keyword>
<dbReference type="InterPro" id="IPR050240">
    <property type="entry name" value="DNA_pol_type-B"/>
</dbReference>
<dbReference type="Gene3D" id="3.90.1600.10">
    <property type="entry name" value="Palm domain of DNA polymerase"/>
    <property type="match status" value="1"/>
</dbReference>
<dbReference type="InterPro" id="IPR006134">
    <property type="entry name" value="DNA-dir_DNA_pol_B_multi_dom"/>
</dbReference>
<evidence type="ECO:0000313" key="10">
    <source>
        <dbReference type="Proteomes" id="UP000615446"/>
    </source>
</evidence>
<evidence type="ECO:0000256" key="1">
    <source>
        <dbReference type="ARBA" id="ARBA00005755"/>
    </source>
</evidence>
<dbReference type="InterPro" id="IPR006172">
    <property type="entry name" value="DNA-dir_DNA_pol_B"/>
</dbReference>
<evidence type="ECO:0000256" key="3">
    <source>
        <dbReference type="ARBA" id="ARBA00022679"/>
    </source>
</evidence>
<dbReference type="SUPFAM" id="SSF56672">
    <property type="entry name" value="DNA/RNA polymerases"/>
    <property type="match status" value="1"/>
</dbReference>
<evidence type="ECO:0000259" key="8">
    <source>
        <dbReference type="Pfam" id="PF00136"/>
    </source>
</evidence>
<dbReference type="InterPro" id="IPR023211">
    <property type="entry name" value="DNA_pol_palm_dom_sf"/>
</dbReference>
<dbReference type="OrthoDB" id="2411376at2759"/>
<dbReference type="Pfam" id="PF00136">
    <property type="entry name" value="DNA_pol_B"/>
    <property type="match status" value="2"/>
</dbReference>
<dbReference type="InterPro" id="IPR043502">
    <property type="entry name" value="DNA/RNA_pol_sf"/>
</dbReference>
<evidence type="ECO:0000256" key="6">
    <source>
        <dbReference type="ARBA" id="ARBA00023125"/>
    </source>
</evidence>
<dbReference type="PANTHER" id="PTHR10322:SF23">
    <property type="entry name" value="DNA POLYMERASE DELTA CATALYTIC SUBUNIT"/>
    <property type="match status" value="1"/>
</dbReference>
<dbReference type="AlphaFoldDB" id="A0A8H3LLB5"/>
<dbReference type="PROSITE" id="PS00116">
    <property type="entry name" value="DNA_POLYMERASE_B"/>
    <property type="match status" value="1"/>
</dbReference>
<comment type="similarity">
    <text evidence="1">Belongs to the DNA polymerase type-B family.</text>
</comment>
<proteinExistence type="inferred from homology"/>